<accession>A0ABS3F9X8</accession>
<protein>
    <submittedName>
        <fullName evidence="5">4'-phosphopantetheinyl transferase superfamily protein</fullName>
    </submittedName>
</protein>
<sequence length="261" mass="29460">MAFGPVEIWILSLSWEGRYTAGKPEQAQVVMIAFENENTHIYHADISETSPIDYAKCWQVLTPAEQARAERFRFDLHRNRYVRAHGQVRHILAAYMDVAPSEIGLQTGDRGKPFIPSHDIYFNMSHSADTAVFAVTRSGEIGVDVEMFDRKVEIDDLSRHYYTAAEQGALARLREASDRRELFFWLWTAKEARMKVTGEGLALDPRHIDVAIEAGRPFAYRKPDEPKASLAPVEFTRFAGACSVAGLFEPILAIKSLADID</sequence>
<dbReference type="Gene3D" id="3.90.470.20">
    <property type="entry name" value="4'-phosphopantetheinyl transferase domain"/>
    <property type="match status" value="2"/>
</dbReference>
<organism evidence="5 6">
    <name type="scientific">Sneathiella sedimenti</name>
    <dbReference type="NCBI Taxonomy" id="2816034"/>
    <lineage>
        <taxon>Bacteria</taxon>
        <taxon>Pseudomonadati</taxon>
        <taxon>Pseudomonadota</taxon>
        <taxon>Alphaproteobacteria</taxon>
        <taxon>Sneathiellales</taxon>
        <taxon>Sneathiellaceae</taxon>
        <taxon>Sneathiella</taxon>
    </lineage>
</organism>
<comment type="caution">
    <text evidence="5">The sequence shown here is derived from an EMBL/GenBank/DDBJ whole genome shotgun (WGS) entry which is preliminary data.</text>
</comment>
<name>A0ABS3F9X8_9PROT</name>
<proteinExistence type="inferred from homology"/>
<dbReference type="Pfam" id="PF22624">
    <property type="entry name" value="AASDHPPT_N"/>
    <property type="match status" value="1"/>
</dbReference>
<evidence type="ECO:0000259" key="3">
    <source>
        <dbReference type="Pfam" id="PF01648"/>
    </source>
</evidence>
<comment type="similarity">
    <text evidence="1">Belongs to the P-Pant transferase superfamily. Gsp/Sfp/HetI/AcpT family.</text>
</comment>
<dbReference type="RefSeq" id="WP_207047448.1">
    <property type="nucleotide sequence ID" value="NZ_JAFLNC010000005.1"/>
</dbReference>
<dbReference type="PANTHER" id="PTHR12215">
    <property type="entry name" value="PHOSPHOPANTETHEINE TRANSFERASE"/>
    <property type="match status" value="1"/>
</dbReference>
<dbReference type="SUPFAM" id="SSF56214">
    <property type="entry name" value="4'-phosphopantetheinyl transferase"/>
    <property type="match status" value="2"/>
</dbReference>
<dbReference type="Proteomes" id="UP000664761">
    <property type="component" value="Unassembled WGS sequence"/>
</dbReference>
<evidence type="ECO:0000313" key="5">
    <source>
        <dbReference type="EMBL" id="MBO0335138.1"/>
    </source>
</evidence>
<gene>
    <name evidence="5" type="ORF">J0X12_16065</name>
</gene>
<dbReference type="Pfam" id="PF01648">
    <property type="entry name" value="ACPS"/>
    <property type="match status" value="1"/>
</dbReference>
<evidence type="ECO:0000313" key="6">
    <source>
        <dbReference type="Proteomes" id="UP000664761"/>
    </source>
</evidence>
<evidence type="ECO:0000256" key="2">
    <source>
        <dbReference type="ARBA" id="ARBA00022679"/>
    </source>
</evidence>
<evidence type="ECO:0000256" key="1">
    <source>
        <dbReference type="ARBA" id="ARBA00010990"/>
    </source>
</evidence>
<reference evidence="5 6" key="1">
    <citation type="submission" date="2021-03" db="EMBL/GenBank/DDBJ databases">
        <title>Sneathiella sp. CAU 1612 isolated from Kang Won-do.</title>
        <authorList>
            <person name="Kim W."/>
        </authorList>
    </citation>
    <scope>NUCLEOTIDE SEQUENCE [LARGE SCALE GENOMIC DNA]</scope>
    <source>
        <strain evidence="5 6">CAU 1612</strain>
    </source>
</reference>
<dbReference type="EMBL" id="JAFLNC010000005">
    <property type="protein sequence ID" value="MBO0335138.1"/>
    <property type="molecule type" value="Genomic_DNA"/>
</dbReference>
<dbReference type="PANTHER" id="PTHR12215:SF10">
    <property type="entry name" value="L-AMINOADIPATE-SEMIALDEHYDE DEHYDROGENASE-PHOSPHOPANTETHEINYL TRANSFERASE"/>
    <property type="match status" value="1"/>
</dbReference>
<dbReference type="GO" id="GO:0016740">
    <property type="term" value="F:transferase activity"/>
    <property type="evidence" value="ECO:0007669"/>
    <property type="project" value="UniProtKB-KW"/>
</dbReference>
<dbReference type="InterPro" id="IPR037143">
    <property type="entry name" value="4-PPantetheinyl_Trfase_dom_sf"/>
</dbReference>
<dbReference type="InterPro" id="IPR008278">
    <property type="entry name" value="4-PPantetheinyl_Trfase_dom"/>
</dbReference>
<feature type="domain" description="4'-phosphopantetheinyl transferase" evidence="3">
    <location>
        <begin position="141"/>
        <end position="221"/>
    </location>
</feature>
<evidence type="ECO:0000259" key="4">
    <source>
        <dbReference type="Pfam" id="PF22624"/>
    </source>
</evidence>
<dbReference type="InterPro" id="IPR050559">
    <property type="entry name" value="P-Pant_transferase_sf"/>
</dbReference>
<dbReference type="InterPro" id="IPR055066">
    <property type="entry name" value="AASDHPPT_N"/>
</dbReference>
<feature type="domain" description="4'-phosphopantetheinyl transferase N-terminal" evidence="4">
    <location>
        <begin position="53"/>
        <end position="135"/>
    </location>
</feature>
<keyword evidence="6" id="KW-1185">Reference proteome</keyword>
<keyword evidence="2 5" id="KW-0808">Transferase</keyword>